<organism evidence="6 7">
    <name type="scientific">Ferrimonas gelatinilytica</name>
    <dbReference type="NCBI Taxonomy" id="1255257"/>
    <lineage>
        <taxon>Bacteria</taxon>
        <taxon>Pseudomonadati</taxon>
        <taxon>Pseudomonadota</taxon>
        <taxon>Gammaproteobacteria</taxon>
        <taxon>Alteromonadales</taxon>
        <taxon>Ferrimonadaceae</taxon>
        <taxon>Ferrimonas</taxon>
    </lineage>
</organism>
<name>A0ABP9S4A8_9GAMM</name>
<comment type="caution">
    <text evidence="6">The sequence shown here is derived from an EMBL/GenBank/DDBJ whole genome shotgun (WGS) entry which is preliminary data.</text>
</comment>
<feature type="binding site" evidence="5">
    <location>
        <position position="90"/>
    </location>
    <ligand>
        <name>Zn(2+)</name>
        <dbReference type="ChEBI" id="CHEBI:29105"/>
    </ligand>
</feature>
<evidence type="ECO:0000256" key="1">
    <source>
        <dbReference type="ARBA" id="ARBA00010748"/>
    </source>
</evidence>
<feature type="binding site" evidence="5">
    <location>
        <position position="2"/>
    </location>
    <ligand>
        <name>Ni(2+)</name>
        <dbReference type="ChEBI" id="CHEBI:49786"/>
    </ligand>
</feature>
<comment type="function">
    <text evidence="5">Involved in the maturation of [NiFe] hydrogenases. Required for nickel insertion into the metal center of the hydrogenase.</text>
</comment>
<evidence type="ECO:0000256" key="3">
    <source>
        <dbReference type="ARBA" id="ARBA00022723"/>
    </source>
</evidence>
<evidence type="ECO:0000256" key="2">
    <source>
        <dbReference type="ARBA" id="ARBA00022596"/>
    </source>
</evidence>
<feature type="binding site" evidence="5">
    <location>
        <position position="87"/>
    </location>
    <ligand>
        <name>Zn(2+)</name>
        <dbReference type="ChEBI" id="CHEBI:29105"/>
    </ligand>
</feature>
<dbReference type="PIRSF" id="PIRSF004761">
    <property type="entry name" value="Hydrgn_mat_HypA"/>
    <property type="match status" value="1"/>
</dbReference>
<sequence>MHEMSLAEGILQIVESQAAPSPKVHSVTLSVGELAGVELTSLKFCFDVVTRDTLAEGALLEIESVPGSAFCFDCLAQVPLSRRGEPCPKCGGYQLTVVGGDQMKVKSLEIE</sequence>
<dbReference type="Pfam" id="PF01155">
    <property type="entry name" value="HypA"/>
    <property type="match status" value="1"/>
</dbReference>
<gene>
    <name evidence="5 6" type="primary">hypA</name>
    <name evidence="6" type="ORF">GCM10025772_16120</name>
</gene>
<reference evidence="7" key="1">
    <citation type="journal article" date="2019" name="Int. J. Syst. Evol. Microbiol.">
        <title>The Global Catalogue of Microorganisms (GCM) 10K type strain sequencing project: providing services to taxonomists for standard genome sequencing and annotation.</title>
        <authorList>
            <consortium name="The Broad Institute Genomics Platform"/>
            <consortium name="The Broad Institute Genome Sequencing Center for Infectious Disease"/>
            <person name="Wu L."/>
            <person name="Ma J."/>
        </authorList>
    </citation>
    <scope>NUCLEOTIDE SEQUENCE [LARGE SCALE GENOMIC DNA]</scope>
    <source>
        <strain evidence="7">JCM 18720</strain>
    </source>
</reference>
<accession>A0ABP9S4A8</accession>
<dbReference type="InterPro" id="IPR000688">
    <property type="entry name" value="HypA/HybF"/>
</dbReference>
<dbReference type="Proteomes" id="UP001501600">
    <property type="component" value="Unassembled WGS sequence"/>
</dbReference>
<protein>
    <recommendedName>
        <fullName evidence="5">Hydrogenase maturation factor HypA</fullName>
    </recommendedName>
</protein>
<evidence type="ECO:0000256" key="5">
    <source>
        <dbReference type="HAMAP-Rule" id="MF_00213"/>
    </source>
</evidence>
<keyword evidence="2 5" id="KW-0533">Nickel</keyword>
<evidence type="ECO:0000313" key="6">
    <source>
        <dbReference type="EMBL" id="GAA5190746.1"/>
    </source>
</evidence>
<dbReference type="PANTHER" id="PTHR34535">
    <property type="entry name" value="HYDROGENASE MATURATION FACTOR HYPA"/>
    <property type="match status" value="1"/>
</dbReference>
<proteinExistence type="inferred from homology"/>
<dbReference type="Gene3D" id="3.30.2320.80">
    <property type="match status" value="1"/>
</dbReference>
<dbReference type="PROSITE" id="PS01249">
    <property type="entry name" value="HYPA"/>
    <property type="match status" value="1"/>
</dbReference>
<evidence type="ECO:0000313" key="7">
    <source>
        <dbReference type="Proteomes" id="UP001501600"/>
    </source>
</evidence>
<dbReference type="PANTHER" id="PTHR34535:SF3">
    <property type="entry name" value="HYDROGENASE MATURATION FACTOR HYPA"/>
    <property type="match status" value="1"/>
</dbReference>
<dbReference type="HAMAP" id="MF_00213">
    <property type="entry name" value="HypA_HybF"/>
    <property type="match status" value="1"/>
</dbReference>
<comment type="similarity">
    <text evidence="1 5">Belongs to the HypA/HybF family.</text>
</comment>
<keyword evidence="7" id="KW-1185">Reference proteome</keyword>
<keyword evidence="3 5" id="KW-0479">Metal-binding</keyword>
<keyword evidence="4 5" id="KW-0862">Zinc</keyword>
<feature type="binding site" evidence="5">
    <location>
        <position position="74"/>
    </location>
    <ligand>
        <name>Zn(2+)</name>
        <dbReference type="ChEBI" id="CHEBI:29105"/>
    </ligand>
</feature>
<evidence type="ECO:0000256" key="4">
    <source>
        <dbReference type="ARBA" id="ARBA00022833"/>
    </source>
</evidence>
<dbReference type="NCBIfam" id="TIGR00100">
    <property type="entry name" value="hypA"/>
    <property type="match status" value="1"/>
</dbReference>
<feature type="binding site" evidence="5">
    <location>
        <position position="71"/>
    </location>
    <ligand>
        <name>Zn(2+)</name>
        <dbReference type="ChEBI" id="CHEBI:29105"/>
    </ligand>
</feature>
<dbReference type="RefSeq" id="WP_345316540.1">
    <property type="nucleotide sequence ID" value="NZ_BAABLF010000008.1"/>
</dbReference>
<dbReference type="EMBL" id="BAABLF010000008">
    <property type="protein sequence ID" value="GAA5190746.1"/>
    <property type="molecule type" value="Genomic_DNA"/>
</dbReference>
<dbReference type="InterPro" id="IPR020538">
    <property type="entry name" value="Hydgase_Ni_incorp_HypA/HybF_CS"/>
</dbReference>